<keyword evidence="3" id="KW-1185">Reference proteome</keyword>
<accession>A0A1L2ZMT3</accession>
<gene>
    <name evidence="1" type="ORF">BHE16_04155</name>
    <name evidence="2" type="ORF">HD598_000281</name>
</gene>
<name>A0A1L2ZMT3_9MICC</name>
<dbReference type="RefSeq" id="WP_071893823.1">
    <property type="nucleotide sequence ID" value="NZ_BAAARH010000009.1"/>
</dbReference>
<dbReference type="Proteomes" id="UP000183530">
    <property type="component" value="Chromosome"/>
</dbReference>
<evidence type="ECO:0000313" key="4">
    <source>
        <dbReference type="Proteomes" id="UP000580797"/>
    </source>
</evidence>
<evidence type="ECO:0000313" key="3">
    <source>
        <dbReference type="Proteomes" id="UP000183530"/>
    </source>
</evidence>
<evidence type="ECO:0000313" key="1">
    <source>
        <dbReference type="EMBL" id="APF40341.1"/>
    </source>
</evidence>
<organism evidence="1 3">
    <name type="scientific">Neomicrococcus aestuarii</name>
    <dbReference type="NCBI Taxonomy" id="556325"/>
    <lineage>
        <taxon>Bacteria</taxon>
        <taxon>Bacillati</taxon>
        <taxon>Actinomycetota</taxon>
        <taxon>Actinomycetes</taxon>
        <taxon>Micrococcales</taxon>
        <taxon>Micrococcaceae</taxon>
        <taxon>Neomicrococcus</taxon>
    </lineage>
</organism>
<dbReference type="KEGG" id="nae:BHE16_04155"/>
<evidence type="ECO:0000313" key="2">
    <source>
        <dbReference type="EMBL" id="MBB5511594.1"/>
    </source>
</evidence>
<dbReference type="Proteomes" id="UP000580797">
    <property type="component" value="Unassembled WGS sequence"/>
</dbReference>
<sequence length="135" mass="15076">MSQNTATLGRVYMVENAIGQPAAVVKLDEHTCWYYRPGHKVHPIQVRLAMSEPIIGTVTDIEILNENSFECSVNGERIAWFNHNAQAIPVDQTAVLRGHSVIQFLDESGSSSLITYAKAEDWRVCLTDPEFLTNS</sequence>
<reference evidence="2 4" key="2">
    <citation type="submission" date="2020-08" db="EMBL/GenBank/DDBJ databases">
        <title>Sequencing the genomes of 1000 actinobacteria strains.</title>
        <authorList>
            <person name="Klenk H.-P."/>
        </authorList>
    </citation>
    <scope>NUCLEOTIDE SEQUENCE [LARGE SCALE GENOMIC DNA]</scope>
    <source>
        <strain evidence="2 4">DSM 105783</strain>
    </source>
</reference>
<reference evidence="1 3" key="1">
    <citation type="submission" date="2016-11" db="EMBL/GenBank/DDBJ databases">
        <title>Genome sequencing of Zhihengliuella aestuarii B18 antagonistic to Plasmodiophora brassicae.</title>
        <authorList>
            <person name="Luo Y."/>
        </authorList>
    </citation>
    <scope>NUCLEOTIDE SEQUENCE [LARGE SCALE GENOMIC DNA]</scope>
    <source>
        <strain evidence="1 3">B18</strain>
    </source>
</reference>
<proteinExistence type="predicted"/>
<dbReference type="EMBL" id="JACHDR010000001">
    <property type="protein sequence ID" value="MBB5511594.1"/>
    <property type="molecule type" value="Genomic_DNA"/>
</dbReference>
<protein>
    <submittedName>
        <fullName evidence="1">Uncharacterized protein</fullName>
    </submittedName>
</protein>
<dbReference type="AlphaFoldDB" id="A0A1L2ZMT3"/>
<dbReference type="EMBL" id="CP018135">
    <property type="protein sequence ID" value="APF40341.1"/>
    <property type="molecule type" value="Genomic_DNA"/>
</dbReference>